<feature type="compositionally biased region" description="Basic and acidic residues" evidence="1">
    <location>
        <begin position="58"/>
        <end position="67"/>
    </location>
</feature>
<dbReference type="EMBL" id="HBGW01028762">
    <property type="protein sequence ID" value="CAD9548182.1"/>
    <property type="molecule type" value="Transcribed_RNA"/>
</dbReference>
<evidence type="ECO:0000313" key="2">
    <source>
        <dbReference type="EMBL" id="CAD9548182.1"/>
    </source>
</evidence>
<organism evidence="2">
    <name type="scientific">Zooxanthella nutricula</name>
    <dbReference type="NCBI Taxonomy" id="1333877"/>
    <lineage>
        <taxon>Eukaryota</taxon>
        <taxon>Sar</taxon>
        <taxon>Alveolata</taxon>
        <taxon>Dinophyceae</taxon>
        <taxon>Peridiniales</taxon>
        <taxon>Peridiniales incertae sedis</taxon>
        <taxon>Zooxanthella</taxon>
    </lineage>
</organism>
<protein>
    <submittedName>
        <fullName evidence="2">Uncharacterized protein</fullName>
    </submittedName>
</protein>
<accession>A0A7S2NMP7</accession>
<dbReference type="AlphaFoldDB" id="A0A7S2NMP7"/>
<name>A0A7S2NMP7_9DINO</name>
<feature type="region of interest" description="Disordered" evidence="1">
    <location>
        <begin position="1"/>
        <end position="93"/>
    </location>
</feature>
<gene>
    <name evidence="2" type="ORF">BRAN1462_LOCUS18291</name>
</gene>
<evidence type="ECO:0000256" key="1">
    <source>
        <dbReference type="SAM" id="MobiDB-lite"/>
    </source>
</evidence>
<feature type="compositionally biased region" description="Low complexity" evidence="1">
    <location>
        <begin position="76"/>
        <end position="93"/>
    </location>
</feature>
<sequence length="221" mass="22908">MAFLLPARSSSSVALPLTRQSTPSKELARHTALDDWLGTATPPSSRRSSVLACSSTRSSERDGRDGARTLQLPPRSTSVDTSRGDGSSRSFGFGAEAAGAGGAGKAEAAEWPAGMQDVVGDIAEGRCRSPSAASQASLLSCFVAGPTLPGEHFVAPCLPMDTAGGTASFFHAKFKPQLAPERPPGLVGDQAYVGKDIKRAACEVEFYAALRQETCPPRSPG</sequence>
<reference evidence="2" key="1">
    <citation type="submission" date="2021-01" db="EMBL/GenBank/DDBJ databases">
        <authorList>
            <person name="Corre E."/>
            <person name="Pelletier E."/>
            <person name="Niang G."/>
            <person name="Scheremetjew M."/>
            <person name="Finn R."/>
            <person name="Kale V."/>
            <person name="Holt S."/>
            <person name="Cochrane G."/>
            <person name="Meng A."/>
            <person name="Brown T."/>
            <person name="Cohen L."/>
        </authorList>
    </citation>
    <scope>NUCLEOTIDE SEQUENCE</scope>
    <source>
        <strain evidence="2">RCC3387</strain>
    </source>
</reference>
<proteinExistence type="predicted"/>
<feature type="compositionally biased region" description="Polar residues" evidence="1">
    <location>
        <begin position="8"/>
        <end position="24"/>
    </location>
</feature>